<evidence type="ECO:0000313" key="2">
    <source>
        <dbReference type="EMBL" id="CAH6337445.1"/>
    </source>
</evidence>
<dbReference type="AlphaFoldDB" id="A0AAN2K795"/>
<dbReference type="GO" id="GO:0017168">
    <property type="term" value="F:5-oxoprolinase (ATP-hydrolyzing) activity"/>
    <property type="evidence" value="ECO:0007669"/>
    <property type="project" value="TreeGrafter"/>
</dbReference>
<accession>A0AAN2K795</accession>
<dbReference type="Pfam" id="PF02538">
    <property type="entry name" value="Hydantoinase_B"/>
    <property type="match status" value="1"/>
</dbReference>
<feature type="domain" description="Hydantoinase B/oxoprolinase" evidence="1">
    <location>
        <begin position="5"/>
        <end position="524"/>
    </location>
</feature>
<dbReference type="Proteomes" id="UP001158961">
    <property type="component" value="Chromosome"/>
</dbReference>
<dbReference type="InterPro" id="IPR003692">
    <property type="entry name" value="Hydantoinase_B"/>
</dbReference>
<dbReference type="EMBL" id="OW970315">
    <property type="protein sequence ID" value="CAH6337445.1"/>
    <property type="molecule type" value="Genomic_DNA"/>
</dbReference>
<dbReference type="GO" id="GO:0006749">
    <property type="term" value="P:glutathione metabolic process"/>
    <property type="evidence" value="ECO:0007669"/>
    <property type="project" value="TreeGrafter"/>
</dbReference>
<sequence length="557" mass="60125">MTIVDTVTFNIFTNSVQAIAQEMSNDFIRTAYSTVIREAADCSTCLVDRQGRVLAQSQNIPLHLNSVSPAVQGALAKTDVSKLTEDDVIILNDAYNGGQHLSDVYLFSPIIYEGTLIGFSGSVGHHVDLGHSPGYNIYARDVFEERMRFTPMVFSLSRDWNGGILEQLIRANVRIPRDTIGDLNAQLTANETGRRRVKELIGRYSVDIVIAASDQLLDYAESFMRDAISEVPDGVYRGVDYIDTDGLDKTNLEVHVAVTVKGDTLHLDFEGTSPQVKTAINCPRASTISSAYSALKMLLTKPSIPLNDGSYRPISISAPEGSLVNPIPFAPVEGRNVVVMRVFQSILLALSKALPDRIPAPGYDTRTEVDLHWQGARTYHAISEQLGGGYGAGPANDGADQLDDPLGNCRNTPVEALELSQSFFRVERYELRPDSGGAGRFRGGLGAIRTYRFLQDGVHMSVYSDRFVNKAPGVQGGADGTNAYIKVTRKDGSEEQLPPKGAAILNAGDELEVAIGGGAGYGDPATRDRESVEADLKSGKVTSVSLAAYGSGARENA</sequence>
<protein>
    <submittedName>
        <fullName evidence="2">Hydantoinase B/oxoprolinase family protein</fullName>
    </submittedName>
</protein>
<dbReference type="PANTHER" id="PTHR11365:SF23">
    <property type="entry name" value="HYPOTHETICAL 5-OXOPROLINASE (EUROFUNG)-RELATED"/>
    <property type="match status" value="1"/>
</dbReference>
<proteinExistence type="predicted"/>
<dbReference type="PANTHER" id="PTHR11365">
    <property type="entry name" value="5-OXOPROLINASE RELATED"/>
    <property type="match status" value="1"/>
</dbReference>
<organism evidence="2 3">
    <name type="scientific">Enterobacter agglomerans</name>
    <name type="common">Erwinia herbicola</name>
    <name type="synonym">Pantoea agglomerans</name>
    <dbReference type="NCBI Taxonomy" id="549"/>
    <lineage>
        <taxon>Bacteria</taxon>
        <taxon>Pseudomonadati</taxon>
        <taxon>Pseudomonadota</taxon>
        <taxon>Gammaproteobacteria</taxon>
        <taxon>Enterobacterales</taxon>
        <taxon>Erwiniaceae</taxon>
        <taxon>Pantoea</taxon>
        <taxon>Pantoea agglomerans group</taxon>
    </lineage>
</organism>
<dbReference type="InterPro" id="IPR045079">
    <property type="entry name" value="Oxoprolinase-like"/>
</dbReference>
<evidence type="ECO:0000313" key="3">
    <source>
        <dbReference type="Proteomes" id="UP001158961"/>
    </source>
</evidence>
<dbReference type="RefSeq" id="WP_031593020.1">
    <property type="nucleotide sequence ID" value="NZ_JNVA01000041.1"/>
</dbReference>
<reference evidence="2" key="1">
    <citation type="submission" date="2022-05" db="EMBL/GenBank/DDBJ databases">
        <authorList>
            <person name="Pothier F. J."/>
        </authorList>
    </citation>
    <scope>NUCLEOTIDE SEQUENCE</scope>
    <source>
        <strain evidence="2">DAPP-PG734</strain>
    </source>
</reference>
<evidence type="ECO:0000259" key="1">
    <source>
        <dbReference type="Pfam" id="PF02538"/>
    </source>
</evidence>
<gene>
    <name evidence="2" type="ORF">DAPPPG734_19000</name>
</gene>
<name>A0AAN2K795_ENTAG</name>
<dbReference type="GO" id="GO:0005829">
    <property type="term" value="C:cytosol"/>
    <property type="evidence" value="ECO:0007669"/>
    <property type="project" value="TreeGrafter"/>
</dbReference>